<dbReference type="Pfam" id="PF12796">
    <property type="entry name" value="Ank_2"/>
    <property type="match status" value="1"/>
</dbReference>
<dbReference type="InterPro" id="IPR018272">
    <property type="entry name" value="PRANC_domain"/>
</dbReference>
<dbReference type="PANTHER" id="PTHR46224">
    <property type="entry name" value="ANKYRIN REPEAT FAMILY PROTEIN"/>
    <property type="match status" value="1"/>
</dbReference>
<accession>A0A1V0S7M8</accession>
<feature type="domain" description="PRANC" evidence="3">
    <location>
        <begin position="544"/>
        <end position="638"/>
    </location>
</feature>
<dbReference type="InterPro" id="IPR051616">
    <property type="entry name" value="Cul2-RING_E3_ligase_SR"/>
</dbReference>
<evidence type="ECO:0000313" key="4">
    <source>
        <dbReference type="EMBL" id="ARF02635.1"/>
    </source>
</evidence>
<reference evidence="4 5" key="1">
    <citation type="journal article" date="2017" name="BMC Genomics">
        <title>Genomic characterization of two novel pathogenic avipoxviruses isolated from pacific shearwaters (Ardenna spp.).</title>
        <authorList>
            <person name="Sarker S."/>
            <person name="Das S."/>
            <person name="Lavers J.L."/>
            <person name="Hutton I."/>
            <person name="Helbig K."/>
            <person name="Imbery J."/>
            <person name="Upton C."/>
            <person name="Raidal S.R."/>
        </authorList>
    </citation>
    <scope>NUCLEOTIDE SEQUENCE [LARGE SCALE GENOMIC DNA]</scope>
    <source>
        <strain evidence="4 5">SWPV-1</strain>
    </source>
</reference>
<evidence type="ECO:0000259" key="3">
    <source>
        <dbReference type="Pfam" id="PF09372"/>
    </source>
</evidence>
<evidence type="ECO:0000313" key="5">
    <source>
        <dbReference type="Proteomes" id="UP000315116"/>
    </source>
</evidence>
<name>A0A1V0S7M8_CNPV</name>
<dbReference type="PANTHER" id="PTHR46224:SF64">
    <property type="entry name" value="IQ MOTIF AND ANKYRIN REPEAT DOMAIN-CONTAINING PROTEIN 1"/>
    <property type="match status" value="1"/>
</dbReference>
<dbReference type="InterPro" id="IPR002110">
    <property type="entry name" value="Ankyrin_rpt"/>
</dbReference>
<sequence>MDSNVSRLFYAIRRGDRNKIRELIKSDSYILLRFCNIIQSSPGYVAAIKYKKVDSLLELISCGVIDKDQINFLLKCAISSAVISYTKQQTKNYESNLKISRQIVEILIDNGAEPNYFNIAISYKDKWMVKLLVEKGVDYKSEEVLYKPIDITMYDIIRSVIDRNDPNIVILGKTILQHAIEYTDSFLVATLVKSGADVNRVNSVLHESNVELAARKGNSRILRILINAGVDIDRYTYYPAIYYAVRNGYLVMTRLLLKHGAKLYIDSKGESLIRYAVACKEYNYVLTKLLFKYGATISGNHESYIKNINERNLYYRSSVIDNIRIINLLIKNGINITDNFTPLYYINNYDSIRIFKKLIKNITDINNVRQGYILDPLVENNKRIKFTKYLITIGAHVEPERLQAYIKDKYRHHNTTEIIYNNLNLLFKAVYHSADKKVKILLDNGANINAPCIKHGTMMRKIYINNYFFRCNTLQFDIQQKKIIRVLIPYLLWSGIKDNNVRNSIEYKQNIDLVNEIPYMKEIKRICDIELKRMKNIILCKYRNIMLYDFLSNKKDDELMVIISNSQNKSIYNNGVSLFKRIFRNRKIELVNKLNLINKVLPILEVNIDKKNRLYYLPTEIKFKVLSYLTCKDLTYILLNKFNQIL</sequence>
<protein>
    <submittedName>
        <fullName evidence="4">SWPV1-018</fullName>
    </submittedName>
</protein>
<proteinExistence type="predicted"/>
<dbReference type="InterPro" id="IPR036770">
    <property type="entry name" value="Ankyrin_rpt-contain_sf"/>
</dbReference>
<organism evidence="4 5">
    <name type="scientific">Shearwaterpox virus</name>
    <dbReference type="NCBI Taxonomy" id="1974596"/>
    <lineage>
        <taxon>Viruses</taxon>
        <taxon>Varidnaviria</taxon>
        <taxon>Bamfordvirae</taxon>
        <taxon>Nucleocytoviricota</taxon>
        <taxon>Pokkesviricetes</taxon>
        <taxon>Chitovirales</taxon>
        <taxon>Poxviridae</taxon>
        <taxon>Chordopoxvirinae</taxon>
        <taxon>Avipoxvirus</taxon>
        <taxon>Avipoxvirus canarypox</taxon>
        <taxon>Canarypox virus</taxon>
    </lineage>
</organism>
<dbReference type="EMBL" id="KX857216">
    <property type="protein sequence ID" value="ARF02635.1"/>
    <property type="molecule type" value="Genomic_DNA"/>
</dbReference>
<feature type="repeat" description="ANK" evidence="2">
    <location>
        <begin position="171"/>
        <end position="203"/>
    </location>
</feature>
<dbReference type="Proteomes" id="UP000315116">
    <property type="component" value="Segment"/>
</dbReference>
<evidence type="ECO:0000256" key="2">
    <source>
        <dbReference type="PROSITE-ProRule" id="PRU00023"/>
    </source>
</evidence>
<dbReference type="PROSITE" id="PS50088">
    <property type="entry name" value="ANK_REPEAT"/>
    <property type="match status" value="1"/>
</dbReference>
<evidence type="ECO:0000256" key="1">
    <source>
        <dbReference type="ARBA" id="ARBA00023043"/>
    </source>
</evidence>
<gene>
    <name evidence="4" type="primary">SWPV1-018</name>
</gene>
<dbReference type="Pfam" id="PF09372">
    <property type="entry name" value="PRANC"/>
    <property type="match status" value="1"/>
</dbReference>
<dbReference type="Gene3D" id="1.25.40.20">
    <property type="entry name" value="Ankyrin repeat-containing domain"/>
    <property type="match status" value="3"/>
</dbReference>
<dbReference type="SMART" id="SM00248">
    <property type="entry name" value="ANK"/>
    <property type="match status" value="8"/>
</dbReference>
<keyword evidence="1 2" id="KW-0040">ANK repeat</keyword>
<dbReference type="SUPFAM" id="SSF48403">
    <property type="entry name" value="Ankyrin repeat"/>
    <property type="match status" value="2"/>
</dbReference>